<reference evidence="1 2" key="1">
    <citation type="submission" date="2021-05" db="EMBL/GenBank/DDBJ databases">
        <authorList>
            <person name="Zahm M."/>
            <person name="Klopp C."/>
            <person name="Cabau C."/>
            <person name="Kuhl H."/>
            <person name="Suciu R."/>
            <person name="Ciorpac M."/>
            <person name="Holostenco D."/>
            <person name="Gessner J."/>
            <person name="Wuertz S."/>
            <person name="Hohne C."/>
            <person name="Stock M."/>
            <person name="Gislard M."/>
            <person name="Lluch J."/>
            <person name="Milhes M."/>
            <person name="Lampietro C."/>
            <person name="Lopez Roques C."/>
            <person name="Donnadieu C."/>
            <person name="Du K."/>
            <person name="Schartl M."/>
            <person name="Guiguen Y."/>
        </authorList>
    </citation>
    <scope>NUCLEOTIDE SEQUENCE [LARGE SCALE GENOMIC DNA]</scope>
    <source>
        <strain evidence="1">Hh-F2</strain>
        <tissue evidence="1">Blood</tissue>
    </source>
</reference>
<accession>A0ABR0Y8Y4</accession>
<dbReference type="EMBL" id="JAHFZB010000040">
    <property type="protein sequence ID" value="KAK6469107.1"/>
    <property type="molecule type" value="Genomic_DNA"/>
</dbReference>
<dbReference type="Proteomes" id="UP001369086">
    <property type="component" value="Unassembled WGS sequence"/>
</dbReference>
<keyword evidence="2" id="KW-1185">Reference proteome</keyword>
<organism evidence="1 2">
    <name type="scientific">Huso huso</name>
    <name type="common">Beluga</name>
    <name type="synonym">Acipenser huso</name>
    <dbReference type="NCBI Taxonomy" id="61971"/>
    <lineage>
        <taxon>Eukaryota</taxon>
        <taxon>Metazoa</taxon>
        <taxon>Chordata</taxon>
        <taxon>Craniata</taxon>
        <taxon>Vertebrata</taxon>
        <taxon>Euteleostomi</taxon>
        <taxon>Actinopterygii</taxon>
        <taxon>Chondrostei</taxon>
        <taxon>Acipenseriformes</taxon>
        <taxon>Acipenseridae</taxon>
        <taxon>Huso</taxon>
    </lineage>
</organism>
<evidence type="ECO:0000313" key="1">
    <source>
        <dbReference type="EMBL" id="KAK6469107.1"/>
    </source>
</evidence>
<sequence length="95" mass="10029">MCSVKSFCFPALKYITLCSSSDSRTSAAPCKCETRVPVLSVDRSVARLSGAGMEKTGEQNNESESVKARISICRADCALSKSSELGSGGPALIEY</sequence>
<gene>
    <name evidence="1" type="ORF">HHUSO_G32509</name>
</gene>
<proteinExistence type="predicted"/>
<comment type="caution">
    <text evidence="1">The sequence shown here is derived from an EMBL/GenBank/DDBJ whole genome shotgun (WGS) entry which is preliminary data.</text>
</comment>
<evidence type="ECO:0000313" key="2">
    <source>
        <dbReference type="Proteomes" id="UP001369086"/>
    </source>
</evidence>
<protein>
    <submittedName>
        <fullName evidence="1">Uncharacterized protein</fullName>
    </submittedName>
</protein>
<name>A0ABR0Y8Y4_HUSHU</name>